<proteinExistence type="predicted"/>
<evidence type="ECO:0000259" key="1">
    <source>
        <dbReference type="SMART" id="SM00932"/>
    </source>
</evidence>
<dbReference type="Pfam" id="PF08712">
    <property type="entry name" value="Nfu_N"/>
    <property type="match status" value="1"/>
</dbReference>
<keyword evidence="3" id="KW-1185">Reference proteome</keyword>
<dbReference type="InterPro" id="IPR014824">
    <property type="entry name" value="Nfu/NifU_N"/>
</dbReference>
<dbReference type="InterPro" id="IPR036498">
    <property type="entry name" value="Nfu/NifU_N_sf"/>
</dbReference>
<dbReference type="EMBL" id="CABWKQ010000020">
    <property type="protein sequence ID" value="VWX36177.1"/>
    <property type="molecule type" value="Genomic_DNA"/>
</dbReference>
<protein>
    <submittedName>
        <fullName evidence="2">Scaffolding protein</fullName>
    </submittedName>
</protein>
<accession>A0A653IAS4</accession>
<feature type="domain" description="Scaffold protein Nfu/NifU N-terminal" evidence="1">
    <location>
        <begin position="1"/>
        <end position="79"/>
    </location>
</feature>
<reference evidence="2 3" key="1">
    <citation type="submission" date="2019-10" db="EMBL/GenBank/DDBJ databases">
        <authorList>
            <person name="Karimi E."/>
        </authorList>
    </citation>
    <scope>NUCLEOTIDE SEQUENCE [LARGE SCALE GENOMIC DNA]</scope>
    <source>
        <strain evidence="2">Exiguobacterium sp. 9Y</strain>
    </source>
</reference>
<dbReference type="RefSeq" id="WP_088837669.1">
    <property type="nucleotide sequence ID" value="NZ_LR732312.1"/>
</dbReference>
<dbReference type="SUPFAM" id="SSF110836">
    <property type="entry name" value="Hypothetical protein SAV1430"/>
    <property type="match status" value="1"/>
</dbReference>
<dbReference type="Gene3D" id="3.30.1370.70">
    <property type="entry name" value="Scaffold protein Nfu/NifU, N-terminal domain"/>
    <property type="match status" value="1"/>
</dbReference>
<dbReference type="SMART" id="SM00932">
    <property type="entry name" value="Nfu_N"/>
    <property type="match status" value="1"/>
</dbReference>
<dbReference type="Proteomes" id="UP000439752">
    <property type="component" value="Unassembled WGS sequence"/>
</dbReference>
<gene>
    <name evidence="2" type="ORF">EXIGUO9Y_270173</name>
</gene>
<evidence type="ECO:0000313" key="2">
    <source>
        <dbReference type="EMBL" id="VWX36177.1"/>
    </source>
</evidence>
<organism evidence="2 3">
    <name type="scientific">Exiguobacterium oxidotolerans</name>
    <dbReference type="NCBI Taxonomy" id="223958"/>
    <lineage>
        <taxon>Bacteria</taxon>
        <taxon>Bacillati</taxon>
        <taxon>Bacillota</taxon>
        <taxon>Bacilli</taxon>
        <taxon>Bacillales</taxon>
        <taxon>Bacillales Family XII. Incertae Sedis</taxon>
        <taxon>Exiguobacterium</taxon>
    </lineage>
</organism>
<dbReference type="AlphaFoldDB" id="A0A653IAS4"/>
<sequence length="79" mass="8704">MQVDYTPNPNSVKITLDGDRFGSKSTSVKKDDTPEDALLAALITIDGIDNLFAYGDFVTVTKEPAAEWNELLPVIEEQM</sequence>
<name>A0A653IAS4_9BACL</name>
<evidence type="ECO:0000313" key="3">
    <source>
        <dbReference type="Proteomes" id="UP000439752"/>
    </source>
</evidence>